<dbReference type="InterPro" id="IPR027408">
    <property type="entry name" value="PNPase/RNase_PH_dom_sf"/>
</dbReference>
<keyword evidence="6" id="KW-0694">RNA-binding</keyword>
<name>A0A6P6YDW5_DERPT</name>
<reference evidence="9" key="1">
    <citation type="submission" date="2025-08" db="UniProtKB">
        <authorList>
            <consortium name="RefSeq"/>
        </authorList>
    </citation>
    <scope>IDENTIFICATION</scope>
    <source>
        <strain evidence="9">Airmid</strain>
    </source>
</reference>
<dbReference type="InterPro" id="IPR033100">
    <property type="entry name" value="Rrp45"/>
</dbReference>
<dbReference type="SUPFAM" id="SSF55666">
    <property type="entry name" value="Ribonuclease PH domain 2-like"/>
    <property type="match status" value="1"/>
</dbReference>
<dbReference type="GO" id="GO:0000177">
    <property type="term" value="C:cytoplasmic exosome (RNase complex)"/>
    <property type="evidence" value="ECO:0007669"/>
    <property type="project" value="TreeGrafter"/>
</dbReference>
<protein>
    <recommendedName>
        <fullName evidence="4">Exosome complex component RRP45</fullName>
    </recommendedName>
    <alternativeName>
        <fullName evidence="7">Exosome component 9</fullName>
    </alternativeName>
</protein>
<dbReference type="GO" id="GO:0000176">
    <property type="term" value="C:nuclear exosome (RNase complex)"/>
    <property type="evidence" value="ECO:0007669"/>
    <property type="project" value="TreeGrafter"/>
</dbReference>
<dbReference type="PANTHER" id="PTHR11097">
    <property type="entry name" value="EXOSOME COMPLEX EXONUCLEASE RIBOSOMAL RNA PROCESSING PROTEIN"/>
    <property type="match status" value="1"/>
</dbReference>
<sequence length="529" mass="60843">MARTIPNCNRSFLIESLLENKRLDNRTFYQSRNLQVNFGRTFGSCFVQLGNTVMYASTEATLDEPRITRPSEGRFKVIINIGAGGKERWLRNIERSQPTEAILTTRLLEKIINRINVLDLESLCLVTGRTVWCICTKLVLLNFDGNLIEAASIATIASLMHFKRPDATVTPDGDIIVHSYEERNPLPITLFHYPICVTFQFMDRTHLKKILTENQEILPAEKHEQFVRKAQQLLICDPTEEEEDFLRNVLIVCANVLKEIVAIQSIGQLSLQSFSKRLLRLCTEKAFERVRFVTDYLKSTLDSHNNYSGGHSQQQSLFERYGFFEAMLNGDLCIARNFNLNPVYENNDNNDNNDGNNDDNQQQNRQSGLTMFEEYGIYPVNDYGHGGGSKWKNQTNKYQLNDDRQSFKSQSQQSTSKSNQFEIRTTQLTDPLLNDQSEQEKSKQNDAKISSSNINKWTIVDKKHAATDSNIRSTIEKFNEKTKKEKQAILAAANVSTNKNEDDNDEEDNTIQLQWEFQTKNSKNNKKRK</sequence>
<dbReference type="AlphaFoldDB" id="A0A6P6YDW5"/>
<keyword evidence="8" id="KW-1185">Reference proteome</keyword>
<evidence type="ECO:0000256" key="1">
    <source>
        <dbReference type="ARBA" id="ARBA00004123"/>
    </source>
</evidence>
<evidence type="ECO:0000256" key="6">
    <source>
        <dbReference type="ARBA" id="ARBA00022884"/>
    </source>
</evidence>
<evidence type="ECO:0000256" key="5">
    <source>
        <dbReference type="ARBA" id="ARBA00022490"/>
    </source>
</evidence>
<dbReference type="InParanoid" id="A0A6P6YDW5"/>
<dbReference type="InterPro" id="IPR036345">
    <property type="entry name" value="ExoRNase_PH_dom2_sf"/>
</dbReference>
<keyword evidence="5" id="KW-0963">Cytoplasm</keyword>
<proteinExistence type="inferred from homology"/>
<dbReference type="Pfam" id="PF01138">
    <property type="entry name" value="RNase_PH"/>
    <property type="match status" value="1"/>
</dbReference>
<dbReference type="GO" id="GO:0071038">
    <property type="term" value="P:TRAMP-dependent tRNA surveillance pathway"/>
    <property type="evidence" value="ECO:0007669"/>
    <property type="project" value="TreeGrafter"/>
</dbReference>
<evidence type="ECO:0000313" key="9">
    <source>
        <dbReference type="RefSeq" id="XP_027202919.1"/>
    </source>
</evidence>
<dbReference type="RefSeq" id="XP_027202919.1">
    <property type="nucleotide sequence ID" value="XM_027347118.1"/>
</dbReference>
<dbReference type="CTD" id="32665"/>
<dbReference type="GO" id="GO:0034473">
    <property type="term" value="P:U1 snRNA 3'-end processing"/>
    <property type="evidence" value="ECO:0007669"/>
    <property type="project" value="TreeGrafter"/>
</dbReference>
<dbReference type="OrthoDB" id="10264038at2759"/>
<dbReference type="CDD" id="cd11368">
    <property type="entry name" value="RNase_PH_RRP45"/>
    <property type="match status" value="1"/>
</dbReference>
<dbReference type="Proteomes" id="UP000515146">
    <property type="component" value="Unplaced"/>
</dbReference>
<dbReference type="InterPro" id="IPR020568">
    <property type="entry name" value="Ribosomal_Su5_D2-typ_SF"/>
</dbReference>
<comment type="similarity">
    <text evidence="3">Belongs to the RNase PH family.</text>
</comment>
<accession>A0A6P6YDW5</accession>
<evidence type="ECO:0000313" key="8">
    <source>
        <dbReference type="Proteomes" id="UP000515146"/>
    </source>
</evidence>
<dbReference type="GO" id="GO:0071035">
    <property type="term" value="P:nuclear polyadenylation-dependent rRNA catabolic process"/>
    <property type="evidence" value="ECO:0007669"/>
    <property type="project" value="TreeGrafter"/>
</dbReference>
<dbReference type="PANTHER" id="PTHR11097:SF14">
    <property type="entry name" value="EXOSOME COMPLEX COMPONENT RRP45"/>
    <property type="match status" value="1"/>
</dbReference>
<dbReference type="OMA" id="ASLMHFK"/>
<dbReference type="FunCoup" id="A0A6P6YDW5">
    <property type="interactions" value="1233"/>
</dbReference>
<dbReference type="Gene3D" id="3.30.230.70">
    <property type="entry name" value="GHMP Kinase, N-terminal domain"/>
    <property type="match status" value="1"/>
</dbReference>
<dbReference type="GO" id="GO:0016075">
    <property type="term" value="P:rRNA catabolic process"/>
    <property type="evidence" value="ECO:0007669"/>
    <property type="project" value="TreeGrafter"/>
</dbReference>
<dbReference type="InterPro" id="IPR001247">
    <property type="entry name" value="ExoRNase_PH_dom1"/>
</dbReference>
<dbReference type="SUPFAM" id="SSF54211">
    <property type="entry name" value="Ribosomal protein S5 domain 2-like"/>
    <property type="match status" value="1"/>
</dbReference>
<dbReference type="KEGG" id="dpte:113796831"/>
<comment type="subcellular location">
    <subcellularLocation>
        <location evidence="2">Cytoplasm</location>
    </subcellularLocation>
    <subcellularLocation>
        <location evidence="1">Nucleus</location>
    </subcellularLocation>
</comment>
<evidence type="ECO:0000256" key="4">
    <source>
        <dbReference type="ARBA" id="ARBA00019572"/>
    </source>
</evidence>
<gene>
    <name evidence="9" type="primary">LOC113796831</name>
</gene>
<organism evidence="8 9">
    <name type="scientific">Dermatophagoides pteronyssinus</name>
    <name type="common">European house dust mite</name>
    <dbReference type="NCBI Taxonomy" id="6956"/>
    <lineage>
        <taxon>Eukaryota</taxon>
        <taxon>Metazoa</taxon>
        <taxon>Ecdysozoa</taxon>
        <taxon>Arthropoda</taxon>
        <taxon>Chelicerata</taxon>
        <taxon>Arachnida</taxon>
        <taxon>Acari</taxon>
        <taxon>Acariformes</taxon>
        <taxon>Sarcoptiformes</taxon>
        <taxon>Astigmata</taxon>
        <taxon>Psoroptidia</taxon>
        <taxon>Analgoidea</taxon>
        <taxon>Pyroglyphidae</taxon>
        <taxon>Dermatophagoidinae</taxon>
        <taxon>Dermatophagoides</taxon>
    </lineage>
</organism>
<dbReference type="GO" id="GO:0000467">
    <property type="term" value="P:exonucleolytic trimming to generate mature 3'-end of 5.8S rRNA from tricistronic rRNA transcript (SSU-rRNA, 5.8S rRNA, LSU-rRNA)"/>
    <property type="evidence" value="ECO:0007669"/>
    <property type="project" value="TreeGrafter"/>
</dbReference>
<dbReference type="GeneID" id="113796831"/>
<dbReference type="GO" id="GO:0034475">
    <property type="term" value="P:U4 snRNA 3'-end processing"/>
    <property type="evidence" value="ECO:0007669"/>
    <property type="project" value="TreeGrafter"/>
</dbReference>
<evidence type="ECO:0000256" key="2">
    <source>
        <dbReference type="ARBA" id="ARBA00004496"/>
    </source>
</evidence>
<dbReference type="InterPro" id="IPR050590">
    <property type="entry name" value="Exosome_comp_Rrp42_subfam"/>
</dbReference>
<dbReference type="GO" id="GO:0034476">
    <property type="term" value="P:U5 snRNA 3'-end processing"/>
    <property type="evidence" value="ECO:0007669"/>
    <property type="project" value="TreeGrafter"/>
</dbReference>
<evidence type="ECO:0000256" key="7">
    <source>
        <dbReference type="ARBA" id="ARBA00032660"/>
    </source>
</evidence>
<dbReference type="GO" id="GO:0035925">
    <property type="term" value="F:mRNA 3'-UTR AU-rich region binding"/>
    <property type="evidence" value="ECO:0007669"/>
    <property type="project" value="TreeGrafter"/>
</dbReference>
<dbReference type="GO" id="GO:0071028">
    <property type="term" value="P:nuclear mRNA surveillance"/>
    <property type="evidence" value="ECO:0007669"/>
    <property type="project" value="TreeGrafter"/>
</dbReference>
<evidence type="ECO:0000256" key="3">
    <source>
        <dbReference type="ARBA" id="ARBA00006678"/>
    </source>
</evidence>